<comment type="caution">
    <text evidence="2">The sequence shown here is derived from an EMBL/GenBank/DDBJ whole genome shotgun (WGS) entry which is preliminary data.</text>
</comment>
<evidence type="ECO:0000256" key="1">
    <source>
        <dbReference type="SAM" id="Coils"/>
    </source>
</evidence>
<dbReference type="EMBL" id="JBHSBC010000001">
    <property type="protein sequence ID" value="MFC3978987.1"/>
    <property type="molecule type" value="Genomic_DNA"/>
</dbReference>
<dbReference type="RefSeq" id="WP_352010211.1">
    <property type="nucleotide sequence ID" value="NZ_JBHSBC010000001.1"/>
</dbReference>
<dbReference type="SUPFAM" id="SSF82607">
    <property type="entry name" value="YbaB-like"/>
    <property type="match status" value="1"/>
</dbReference>
<reference evidence="3" key="1">
    <citation type="journal article" date="2019" name="Int. J. Syst. Evol. Microbiol.">
        <title>The Global Catalogue of Microorganisms (GCM) 10K type strain sequencing project: providing services to taxonomists for standard genome sequencing and annotation.</title>
        <authorList>
            <consortium name="The Broad Institute Genomics Platform"/>
            <consortium name="The Broad Institute Genome Sequencing Center for Infectious Disease"/>
            <person name="Wu L."/>
            <person name="Ma J."/>
        </authorList>
    </citation>
    <scope>NUCLEOTIDE SEQUENCE [LARGE SCALE GENOMIC DNA]</scope>
    <source>
        <strain evidence="3">TBRC 7912</strain>
    </source>
</reference>
<protein>
    <submittedName>
        <fullName evidence="2">YbaB/EbfC family nucleoid-associated protein</fullName>
    </submittedName>
</protein>
<accession>A0ABV8ERL5</accession>
<evidence type="ECO:0000313" key="2">
    <source>
        <dbReference type="EMBL" id="MFC3978987.1"/>
    </source>
</evidence>
<dbReference type="Pfam" id="PF02575">
    <property type="entry name" value="YbaB_DNA_bd"/>
    <property type="match status" value="1"/>
</dbReference>
<sequence>MVFDPTNFGLEDLERISRDAERQTARLAEIEGELDEVRGTGTGADGLIGVTVDPSGRVERIDLNPRVMRLDSHVLAEELMRAIGVAQDDRERRTKEILEDAGLPATPLGLDDARERMEAAYEFFAHSVGAEDGRFERR</sequence>
<keyword evidence="1" id="KW-0175">Coiled coil</keyword>
<feature type="coiled-coil region" evidence="1">
    <location>
        <begin position="10"/>
        <end position="40"/>
    </location>
</feature>
<organism evidence="2 3">
    <name type="scientific">Streptosporangium jomthongense</name>
    <dbReference type="NCBI Taxonomy" id="1193683"/>
    <lineage>
        <taxon>Bacteria</taxon>
        <taxon>Bacillati</taxon>
        <taxon>Actinomycetota</taxon>
        <taxon>Actinomycetes</taxon>
        <taxon>Streptosporangiales</taxon>
        <taxon>Streptosporangiaceae</taxon>
        <taxon>Streptosporangium</taxon>
    </lineage>
</organism>
<evidence type="ECO:0000313" key="3">
    <source>
        <dbReference type="Proteomes" id="UP001595698"/>
    </source>
</evidence>
<dbReference type="Proteomes" id="UP001595698">
    <property type="component" value="Unassembled WGS sequence"/>
</dbReference>
<dbReference type="InterPro" id="IPR036894">
    <property type="entry name" value="YbaB-like_sf"/>
</dbReference>
<gene>
    <name evidence="2" type="ORF">ACFOYY_02575</name>
</gene>
<dbReference type="InterPro" id="IPR004401">
    <property type="entry name" value="YbaB/EbfC"/>
</dbReference>
<name>A0ABV8ERL5_9ACTN</name>
<proteinExistence type="predicted"/>
<keyword evidence="3" id="KW-1185">Reference proteome</keyword>
<dbReference type="Gene3D" id="3.30.1310.10">
    <property type="entry name" value="Nucleoid-associated protein YbaB-like domain"/>
    <property type="match status" value="1"/>
</dbReference>